<keyword evidence="4" id="KW-0238">DNA-binding</keyword>
<dbReference type="InterPro" id="IPR018356">
    <property type="entry name" value="Tscrpt_reg_HTH_DeoR_CS"/>
</dbReference>
<dbReference type="AlphaFoldDB" id="A0A075V412"/>
<dbReference type="Proteomes" id="UP000028492">
    <property type="component" value="Chromosome"/>
</dbReference>
<dbReference type="eggNOG" id="COG1349">
    <property type="taxonomic scope" value="Bacteria"/>
</dbReference>
<evidence type="ECO:0000256" key="2">
    <source>
        <dbReference type="ARBA" id="ARBA00022491"/>
    </source>
</evidence>
<dbReference type="InterPro" id="IPR001034">
    <property type="entry name" value="DeoR_HTH"/>
</dbReference>
<reference evidence="8 9" key="1">
    <citation type="journal article" date="2014" name="J. Biotechnol.">
        <title>Complete genome sequence of the actinobacterium Amycolatopsis japonica MG417-CF17(T) (=DSM 44213T) producing (S,S)-N,N'-ethylenediaminedisuccinic acid.</title>
        <authorList>
            <person name="Stegmann E."/>
            <person name="Albersmeier A."/>
            <person name="Spohn M."/>
            <person name="Gert H."/>
            <person name="Weber T."/>
            <person name="Wohlleben W."/>
            <person name="Kalinowski J."/>
            <person name="Ruckert C."/>
        </authorList>
    </citation>
    <scope>NUCLEOTIDE SEQUENCE [LARGE SCALE GENOMIC DNA]</scope>
    <source>
        <strain evidence="9">MG417-CF17 (DSM 44213)</strain>
    </source>
</reference>
<proteinExistence type="predicted"/>
<dbReference type="GO" id="GO:0003677">
    <property type="term" value="F:DNA binding"/>
    <property type="evidence" value="ECO:0007669"/>
    <property type="project" value="UniProtKB-KW"/>
</dbReference>
<dbReference type="SUPFAM" id="SSF100950">
    <property type="entry name" value="NagB/RpiA/CoA transferase-like"/>
    <property type="match status" value="1"/>
</dbReference>
<evidence type="ECO:0000256" key="3">
    <source>
        <dbReference type="ARBA" id="ARBA00023015"/>
    </source>
</evidence>
<dbReference type="InterPro" id="IPR036390">
    <property type="entry name" value="WH_DNA-bd_sf"/>
</dbReference>
<gene>
    <name evidence="8" type="ORF">AJAP_36005</name>
</gene>
<dbReference type="HOGENOM" id="CLU_060699_3_0_11"/>
<organism evidence="8 9">
    <name type="scientific">Amycolatopsis japonica</name>
    <dbReference type="NCBI Taxonomy" id="208439"/>
    <lineage>
        <taxon>Bacteria</taxon>
        <taxon>Bacillati</taxon>
        <taxon>Actinomycetota</taxon>
        <taxon>Actinomycetes</taxon>
        <taxon>Pseudonocardiales</taxon>
        <taxon>Pseudonocardiaceae</taxon>
        <taxon>Amycolatopsis</taxon>
        <taxon>Amycolatopsis japonica group</taxon>
    </lineage>
</organism>
<dbReference type="Gene3D" id="3.40.50.1360">
    <property type="match status" value="1"/>
</dbReference>
<dbReference type="GO" id="GO:0003700">
    <property type="term" value="F:DNA-binding transcription factor activity"/>
    <property type="evidence" value="ECO:0007669"/>
    <property type="project" value="InterPro"/>
</dbReference>
<dbReference type="InterPro" id="IPR050313">
    <property type="entry name" value="Carb_Metab_HTH_regulators"/>
</dbReference>
<dbReference type="PANTHER" id="PTHR30363">
    <property type="entry name" value="HTH-TYPE TRANSCRIPTIONAL REGULATOR SRLR-RELATED"/>
    <property type="match status" value="1"/>
</dbReference>
<keyword evidence="3" id="KW-0805">Transcription regulation</keyword>
<dbReference type="SMART" id="SM01134">
    <property type="entry name" value="DeoRC"/>
    <property type="match status" value="1"/>
</dbReference>
<comment type="function">
    <text evidence="6">Repressor of the lactose catabolism operon. Galactose-6-phosphate is the inducer.</text>
</comment>
<dbReference type="Pfam" id="PF08220">
    <property type="entry name" value="HTH_DeoR"/>
    <property type="match status" value="1"/>
</dbReference>
<evidence type="ECO:0000259" key="7">
    <source>
        <dbReference type="PROSITE" id="PS51000"/>
    </source>
</evidence>
<dbReference type="EMBL" id="CP008953">
    <property type="protein sequence ID" value="AIG80008.1"/>
    <property type="molecule type" value="Genomic_DNA"/>
</dbReference>
<sequence length="271" mass="29720">MSKTRPSDAAVEQRRQEILDHVIATGEVRIDDLTTRFGVSLMTMHRDLDDLADRRLLRKLRGKVEAYPATTMESAARFRDTFNQATKDALGEAAAAHVHSGQTVFVDDSTTLFPLVRRLGQIEDLTVITNSLEAARILGPAKSVEVVLAGGRYHHEFDSCAGPDVVAFLDRTHADIAFVSVAAVAVGRLFHPVQDYAELKKAALRIADRNVLVVDNSKFGRTATYAYGDIGDYDLLITDEETPTEEIEAALTAGTAIEQVECAPEGPEYEF</sequence>
<evidence type="ECO:0000256" key="6">
    <source>
        <dbReference type="ARBA" id="ARBA00024937"/>
    </source>
</evidence>
<protein>
    <recommendedName>
        <fullName evidence="1">Lactose phosphotransferase system repressor</fullName>
    </recommendedName>
</protein>
<accession>A0A075V412</accession>
<feature type="domain" description="HTH deoR-type" evidence="7">
    <location>
        <begin position="11"/>
        <end position="66"/>
    </location>
</feature>
<dbReference type="PROSITE" id="PS51000">
    <property type="entry name" value="HTH_DEOR_2"/>
    <property type="match status" value="1"/>
</dbReference>
<dbReference type="SUPFAM" id="SSF46785">
    <property type="entry name" value="Winged helix' DNA-binding domain"/>
    <property type="match status" value="1"/>
</dbReference>
<keyword evidence="2" id="KW-0678">Repressor</keyword>
<dbReference type="Pfam" id="PF00455">
    <property type="entry name" value="DeoRC"/>
    <property type="match status" value="1"/>
</dbReference>
<name>A0A075V412_9PSEU</name>
<dbReference type="SMART" id="SM00420">
    <property type="entry name" value="HTH_DEOR"/>
    <property type="match status" value="1"/>
</dbReference>
<dbReference type="PROSITE" id="PS00894">
    <property type="entry name" value="HTH_DEOR_1"/>
    <property type="match status" value="1"/>
</dbReference>
<evidence type="ECO:0000256" key="5">
    <source>
        <dbReference type="ARBA" id="ARBA00023163"/>
    </source>
</evidence>
<evidence type="ECO:0000256" key="1">
    <source>
        <dbReference type="ARBA" id="ARBA00021390"/>
    </source>
</evidence>
<dbReference type="PANTHER" id="PTHR30363:SF4">
    <property type="entry name" value="GLYCEROL-3-PHOSPHATE REGULON REPRESSOR"/>
    <property type="match status" value="1"/>
</dbReference>
<dbReference type="InterPro" id="IPR037171">
    <property type="entry name" value="NagB/RpiA_transferase-like"/>
</dbReference>
<evidence type="ECO:0000256" key="4">
    <source>
        <dbReference type="ARBA" id="ARBA00023125"/>
    </source>
</evidence>
<evidence type="ECO:0000313" key="8">
    <source>
        <dbReference type="EMBL" id="AIG80008.1"/>
    </source>
</evidence>
<dbReference type="InterPro" id="IPR014036">
    <property type="entry name" value="DeoR-like_C"/>
</dbReference>
<keyword evidence="5" id="KW-0804">Transcription</keyword>
<dbReference type="RefSeq" id="WP_038519750.1">
    <property type="nucleotide sequence ID" value="NZ_CP008953.1"/>
</dbReference>
<keyword evidence="9" id="KW-1185">Reference proteome</keyword>
<dbReference type="STRING" id="208439.AJAP_36005"/>
<evidence type="ECO:0000313" key="9">
    <source>
        <dbReference type="Proteomes" id="UP000028492"/>
    </source>
</evidence>
<dbReference type="KEGG" id="aja:AJAP_36005"/>